<keyword evidence="2" id="KW-0472">Membrane</keyword>
<gene>
    <name evidence="3" type="ORF">Cpa01nite_17640</name>
</gene>
<keyword evidence="2" id="KW-0812">Transmembrane</keyword>
<protein>
    <submittedName>
        <fullName evidence="3">Uncharacterized protein</fullName>
    </submittedName>
</protein>
<dbReference type="Proteomes" id="UP000642125">
    <property type="component" value="Unassembled WGS sequence"/>
</dbReference>
<feature type="transmembrane region" description="Helical" evidence="2">
    <location>
        <begin position="43"/>
        <end position="67"/>
    </location>
</feature>
<feature type="region of interest" description="Disordered" evidence="1">
    <location>
        <begin position="1"/>
        <end position="31"/>
    </location>
</feature>
<dbReference type="EMBL" id="BONO01000011">
    <property type="protein sequence ID" value="GIG36383.1"/>
    <property type="molecule type" value="Genomic_DNA"/>
</dbReference>
<keyword evidence="4" id="KW-1185">Reference proteome</keyword>
<sequence>MPWTGTDRARPSSLLVVRATPDETRPGSGSLGRELARGLLDGLLEIVVVAAVVAVVIGGAGCLGYAIGDVRGAVVGALVGVGVLAVGWVALVVTGTRDVLRRLGRRRR</sequence>
<reference evidence="3" key="1">
    <citation type="submission" date="2021-01" db="EMBL/GenBank/DDBJ databases">
        <title>Whole genome shotgun sequence of Cellulomonas pakistanensis NBRC 110800.</title>
        <authorList>
            <person name="Komaki H."/>
            <person name="Tamura T."/>
        </authorList>
    </citation>
    <scope>NUCLEOTIDE SEQUENCE</scope>
    <source>
        <strain evidence="3">NBRC 110800</strain>
    </source>
</reference>
<evidence type="ECO:0000256" key="2">
    <source>
        <dbReference type="SAM" id="Phobius"/>
    </source>
</evidence>
<comment type="caution">
    <text evidence="3">The sequence shown here is derived from an EMBL/GenBank/DDBJ whole genome shotgun (WGS) entry which is preliminary data.</text>
</comment>
<name>A0A919U2R9_9CELL</name>
<evidence type="ECO:0000313" key="4">
    <source>
        <dbReference type="Proteomes" id="UP000642125"/>
    </source>
</evidence>
<evidence type="ECO:0000313" key="3">
    <source>
        <dbReference type="EMBL" id="GIG36383.1"/>
    </source>
</evidence>
<proteinExistence type="predicted"/>
<keyword evidence="2" id="KW-1133">Transmembrane helix</keyword>
<organism evidence="3 4">
    <name type="scientific">Cellulomonas pakistanensis</name>
    <dbReference type="NCBI Taxonomy" id="992287"/>
    <lineage>
        <taxon>Bacteria</taxon>
        <taxon>Bacillati</taxon>
        <taxon>Actinomycetota</taxon>
        <taxon>Actinomycetes</taxon>
        <taxon>Micrococcales</taxon>
        <taxon>Cellulomonadaceae</taxon>
        <taxon>Cellulomonas</taxon>
    </lineage>
</organism>
<evidence type="ECO:0000256" key="1">
    <source>
        <dbReference type="SAM" id="MobiDB-lite"/>
    </source>
</evidence>
<feature type="transmembrane region" description="Helical" evidence="2">
    <location>
        <begin position="73"/>
        <end position="100"/>
    </location>
</feature>
<dbReference type="AlphaFoldDB" id="A0A919U2R9"/>
<accession>A0A919U2R9</accession>